<proteinExistence type="predicted"/>
<gene>
    <name evidence="2" type="ORF">ACFY1D_17800</name>
</gene>
<dbReference type="Proteomes" id="UP001602058">
    <property type="component" value="Unassembled WGS sequence"/>
</dbReference>
<evidence type="ECO:0000313" key="2">
    <source>
        <dbReference type="EMBL" id="MFF4523252.1"/>
    </source>
</evidence>
<dbReference type="RefSeq" id="WP_387887476.1">
    <property type="nucleotide sequence ID" value="NZ_JBIAWJ010000008.1"/>
</dbReference>
<feature type="transmembrane region" description="Helical" evidence="1">
    <location>
        <begin position="80"/>
        <end position="104"/>
    </location>
</feature>
<keyword evidence="1" id="KW-0472">Membrane</keyword>
<organism evidence="2 3">
    <name type="scientific">Streptomyces bluensis</name>
    <dbReference type="NCBI Taxonomy" id="33897"/>
    <lineage>
        <taxon>Bacteria</taxon>
        <taxon>Bacillati</taxon>
        <taxon>Actinomycetota</taxon>
        <taxon>Actinomycetes</taxon>
        <taxon>Kitasatosporales</taxon>
        <taxon>Streptomycetaceae</taxon>
        <taxon>Streptomyces</taxon>
    </lineage>
</organism>
<feature type="transmembrane region" description="Helical" evidence="1">
    <location>
        <begin position="12"/>
        <end position="34"/>
    </location>
</feature>
<name>A0ABW6UIM0_9ACTN</name>
<keyword evidence="3" id="KW-1185">Reference proteome</keyword>
<feature type="transmembrane region" description="Helical" evidence="1">
    <location>
        <begin position="116"/>
        <end position="137"/>
    </location>
</feature>
<sequence>MSQVKMTGDFASAMVTVVPVTLLIAVVEVTRYYAIFAQASLKEKEEFRAAAQLALENPIQMRGIFIYRWERKSAADTFSFIYRLYAAIMATVLVPLAVVEVLLVRWLSQTDPPDSHALAMATWACTVWSFVIVGFLAPATHYHAEKAVSMWLKDALDYEVREYMRVVQDKLSAAGQQTYGEFLDERDEISRRIQADLEQLNQNSSGRTHQHDPET</sequence>
<keyword evidence="1" id="KW-0812">Transmembrane</keyword>
<accession>A0ABW6UIM0</accession>
<keyword evidence="1" id="KW-1133">Transmembrane helix</keyword>
<reference evidence="2 3" key="1">
    <citation type="submission" date="2024-10" db="EMBL/GenBank/DDBJ databases">
        <title>The Natural Products Discovery Center: Release of the First 8490 Sequenced Strains for Exploring Actinobacteria Biosynthetic Diversity.</title>
        <authorList>
            <person name="Kalkreuter E."/>
            <person name="Kautsar S.A."/>
            <person name="Yang D."/>
            <person name="Bader C.D."/>
            <person name="Teijaro C.N."/>
            <person name="Fluegel L."/>
            <person name="Davis C.M."/>
            <person name="Simpson J.R."/>
            <person name="Lauterbach L."/>
            <person name="Steele A.D."/>
            <person name="Gui C."/>
            <person name="Meng S."/>
            <person name="Li G."/>
            <person name="Viehrig K."/>
            <person name="Ye F."/>
            <person name="Su P."/>
            <person name="Kiefer A.F."/>
            <person name="Nichols A."/>
            <person name="Cepeda A.J."/>
            <person name="Yan W."/>
            <person name="Fan B."/>
            <person name="Jiang Y."/>
            <person name="Adhikari A."/>
            <person name="Zheng C.-J."/>
            <person name="Schuster L."/>
            <person name="Cowan T.M."/>
            <person name="Smanski M.J."/>
            <person name="Chevrette M.G."/>
            <person name="De Carvalho L.P.S."/>
            <person name="Shen B."/>
        </authorList>
    </citation>
    <scope>NUCLEOTIDE SEQUENCE [LARGE SCALE GENOMIC DNA]</scope>
    <source>
        <strain evidence="2 3">NPDC001390</strain>
    </source>
</reference>
<comment type="caution">
    <text evidence="2">The sequence shown here is derived from an EMBL/GenBank/DDBJ whole genome shotgun (WGS) entry which is preliminary data.</text>
</comment>
<dbReference type="EMBL" id="JBIAWJ010000008">
    <property type="protein sequence ID" value="MFF4523252.1"/>
    <property type="molecule type" value="Genomic_DNA"/>
</dbReference>
<protein>
    <submittedName>
        <fullName evidence="2">Uncharacterized protein</fullName>
    </submittedName>
</protein>
<evidence type="ECO:0000313" key="3">
    <source>
        <dbReference type="Proteomes" id="UP001602058"/>
    </source>
</evidence>
<evidence type="ECO:0000256" key="1">
    <source>
        <dbReference type="SAM" id="Phobius"/>
    </source>
</evidence>